<evidence type="ECO:0000259" key="2">
    <source>
        <dbReference type="Pfam" id="PF00534"/>
    </source>
</evidence>
<dbReference type="SUPFAM" id="SSF53756">
    <property type="entry name" value="UDP-Glycosyltransferase/glycogen phosphorylase"/>
    <property type="match status" value="1"/>
</dbReference>
<dbReference type="Gene3D" id="3.40.50.2000">
    <property type="entry name" value="Glycogen Phosphorylase B"/>
    <property type="match status" value="2"/>
</dbReference>
<name>A0ABD5XV86_9EURY</name>
<feature type="domain" description="Glycosyltransferase subfamily 4-like N-terminal" evidence="3">
    <location>
        <begin position="16"/>
        <end position="182"/>
    </location>
</feature>
<dbReference type="Pfam" id="PF13439">
    <property type="entry name" value="Glyco_transf_4"/>
    <property type="match status" value="1"/>
</dbReference>
<feature type="region of interest" description="Disordered" evidence="1">
    <location>
        <begin position="374"/>
        <end position="394"/>
    </location>
</feature>
<dbReference type="GeneID" id="78819230"/>
<dbReference type="InterPro" id="IPR001296">
    <property type="entry name" value="Glyco_trans_1"/>
</dbReference>
<reference evidence="4 5" key="1">
    <citation type="journal article" date="2019" name="Int. J. Syst. Evol. Microbiol.">
        <title>The Global Catalogue of Microorganisms (GCM) 10K type strain sequencing project: providing services to taxonomists for standard genome sequencing and annotation.</title>
        <authorList>
            <consortium name="The Broad Institute Genomics Platform"/>
            <consortium name="The Broad Institute Genome Sequencing Center for Infectious Disease"/>
            <person name="Wu L."/>
            <person name="Ma J."/>
        </authorList>
    </citation>
    <scope>NUCLEOTIDE SEQUENCE [LARGE SCALE GENOMIC DNA]</scope>
    <source>
        <strain evidence="4 5">XZYJT29</strain>
    </source>
</reference>
<dbReference type="Proteomes" id="UP001596432">
    <property type="component" value="Unassembled WGS sequence"/>
</dbReference>
<dbReference type="PANTHER" id="PTHR45947:SF3">
    <property type="entry name" value="SULFOQUINOVOSYL TRANSFERASE SQD2"/>
    <property type="match status" value="1"/>
</dbReference>
<accession>A0ABD5XV86</accession>
<dbReference type="Pfam" id="PF00534">
    <property type="entry name" value="Glycos_transf_1"/>
    <property type="match status" value="1"/>
</dbReference>
<dbReference type="InterPro" id="IPR050194">
    <property type="entry name" value="Glycosyltransferase_grp1"/>
</dbReference>
<evidence type="ECO:0000256" key="1">
    <source>
        <dbReference type="SAM" id="MobiDB-lite"/>
    </source>
</evidence>
<dbReference type="EMBL" id="JBHTAS010000001">
    <property type="protein sequence ID" value="MFC7138983.1"/>
    <property type="molecule type" value="Genomic_DNA"/>
</dbReference>
<dbReference type="EC" id="2.4.-.-" evidence="4"/>
<dbReference type="AlphaFoldDB" id="A0ABD5XV86"/>
<evidence type="ECO:0000259" key="3">
    <source>
        <dbReference type="Pfam" id="PF13439"/>
    </source>
</evidence>
<dbReference type="RefSeq" id="WP_274324584.1">
    <property type="nucleotide sequence ID" value="NZ_CP118158.1"/>
</dbReference>
<keyword evidence="4" id="KW-0328">Glycosyltransferase</keyword>
<keyword evidence="5" id="KW-1185">Reference proteome</keyword>
<evidence type="ECO:0000313" key="5">
    <source>
        <dbReference type="Proteomes" id="UP001596432"/>
    </source>
</evidence>
<gene>
    <name evidence="4" type="ORF">ACFQMA_03915</name>
</gene>
<dbReference type="InterPro" id="IPR028098">
    <property type="entry name" value="Glyco_trans_4-like_N"/>
</dbReference>
<protein>
    <submittedName>
        <fullName evidence="4">Glycosyltransferase family 4 protein</fullName>
        <ecNumber evidence="4">2.4.-.-</ecNumber>
    </submittedName>
</protein>
<dbReference type="CDD" id="cd03801">
    <property type="entry name" value="GT4_PimA-like"/>
    <property type="match status" value="1"/>
</dbReference>
<feature type="domain" description="Glycosyl transferase family 1" evidence="2">
    <location>
        <begin position="191"/>
        <end position="347"/>
    </location>
</feature>
<evidence type="ECO:0000313" key="4">
    <source>
        <dbReference type="EMBL" id="MFC7138983.1"/>
    </source>
</evidence>
<keyword evidence="4" id="KW-0808">Transferase</keyword>
<comment type="caution">
    <text evidence="4">The sequence shown here is derived from an EMBL/GenBank/DDBJ whole genome shotgun (WGS) entry which is preliminary data.</text>
</comment>
<dbReference type="PANTHER" id="PTHR45947">
    <property type="entry name" value="SULFOQUINOVOSYL TRANSFERASE SQD2"/>
    <property type="match status" value="1"/>
</dbReference>
<proteinExistence type="predicted"/>
<dbReference type="GO" id="GO:0016757">
    <property type="term" value="F:glycosyltransferase activity"/>
    <property type="evidence" value="ECO:0007669"/>
    <property type="project" value="UniProtKB-KW"/>
</dbReference>
<sequence>MRIGFYHESAGARESGGIAVFVREMAIELADTFEVTLYTRECDPIPKLEESAVDVVQIPIPGPEEAIRAAVSRVTPLNRQNVSKLLMFQSARRNGYLDHIDRTVDLLLTSQWFDDVLLSNATETPTAYEFHGCPNIGLGIKARNRFSDAEYTLVNSHHTAIRVRHEFGISVDEVVYPGVDVDEYHPDVEPAFEHDEPAVLYVGRVTESKGAFDLLRAFEPLAEEATLHVVGRGDYERAKETADALGIADAVVFEGVIPEEALPGYYTAADVYCLPSHYEGLGMGNIEAMACGTPVVTTNVGGVPEYATHEESALLSPPQAIERIRANLERLVDDPDLRERLGREGRSVAERFAWERQAETLASFCERVVDSDRTIEREGRTSVETAPDVSPVPK</sequence>
<organism evidence="4 5">
    <name type="scientific">Halosimplex aquaticum</name>
    <dbReference type="NCBI Taxonomy" id="3026162"/>
    <lineage>
        <taxon>Archaea</taxon>
        <taxon>Methanobacteriati</taxon>
        <taxon>Methanobacteriota</taxon>
        <taxon>Stenosarchaea group</taxon>
        <taxon>Halobacteria</taxon>
        <taxon>Halobacteriales</taxon>
        <taxon>Haloarculaceae</taxon>
        <taxon>Halosimplex</taxon>
    </lineage>
</organism>